<organism evidence="1 2">
    <name type="scientific">Gemmata obscuriglobus</name>
    <dbReference type="NCBI Taxonomy" id="114"/>
    <lineage>
        <taxon>Bacteria</taxon>
        <taxon>Pseudomonadati</taxon>
        <taxon>Planctomycetota</taxon>
        <taxon>Planctomycetia</taxon>
        <taxon>Gemmatales</taxon>
        <taxon>Gemmataceae</taxon>
        <taxon>Gemmata</taxon>
    </lineage>
</organism>
<evidence type="ECO:0000313" key="2">
    <source>
        <dbReference type="Proteomes" id="UP000245802"/>
    </source>
</evidence>
<evidence type="ECO:0000313" key="1">
    <source>
        <dbReference type="EMBL" id="AWM39143.1"/>
    </source>
</evidence>
<proteinExistence type="predicted"/>
<dbReference type="AlphaFoldDB" id="A0A2Z3GZF3"/>
<dbReference type="KEGG" id="gog:C1280_20580"/>
<dbReference type="Proteomes" id="UP000245802">
    <property type="component" value="Chromosome"/>
</dbReference>
<reference evidence="1 2" key="1">
    <citation type="submission" date="2018-01" db="EMBL/GenBank/DDBJ databases">
        <title>G. obscuriglobus.</title>
        <authorList>
            <person name="Franke J."/>
            <person name="Blomberg W."/>
            <person name="Selmecki A."/>
        </authorList>
    </citation>
    <scope>NUCLEOTIDE SEQUENCE [LARGE SCALE GENOMIC DNA]</scope>
    <source>
        <strain evidence="1 2">DSM 5831</strain>
    </source>
</reference>
<dbReference type="EMBL" id="CP025958">
    <property type="protein sequence ID" value="AWM39143.1"/>
    <property type="molecule type" value="Genomic_DNA"/>
</dbReference>
<accession>A0A2Z3GZF3</accession>
<protein>
    <submittedName>
        <fullName evidence="1">Uncharacterized protein</fullName>
    </submittedName>
</protein>
<sequence length="300" mass="34659">MFEGEEREFHGAFRLNAPTFELREERAGNGLAEHALDERRNLCLRRAGFEAVSQSNCDGDRTFGDRAITMLNRVHEGVDVERGDLPVCYRLARQVFGECLGVGRLIDQEMRLFEPLVQSVPTDDVLNQFSPAKFAKNANPFSRPASKPSRGSPLQVKVAYFLQNLEPVTRTRKDLVVAVDGLHQPVCRHRDRKGITNLAGLRCRHQQKCAGFRHNLRDLRREVGWGREERTPEVKRVRFEAKHRIEETERGLWIIVRECLPREPKLQSKRRSTDLVRRRLVGFLVTLTRLVRRVGVRVHL</sequence>
<gene>
    <name evidence="1" type="ORF">C1280_20580</name>
</gene>
<name>A0A2Z3GZF3_9BACT</name>
<keyword evidence="2" id="KW-1185">Reference proteome</keyword>